<evidence type="ECO:0000313" key="1">
    <source>
        <dbReference type="EMBL" id="MPN31947.1"/>
    </source>
</evidence>
<name>A0A645GYW2_9ZZZZ</name>
<protein>
    <submittedName>
        <fullName evidence="1">Uncharacterized protein</fullName>
    </submittedName>
</protein>
<gene>
    <name evidence="1" type="ORF">SDC9_179422</name>
</gene>
<dbReference type="AlphaFoldDB" id="A0A645GYW2"/>
<proteinExistence type="predicted"/>
<reference evidence="1" key="1">
    <citation type="submission" date="2019-08" db="EMBL/GenBank/DDBJ databases">
        <authorList>
            <person name="Kucharzyk K."/>
            <person name="Murdoch R.W."/>
            <person name="Higgins S."/>
            <person name="Loffler F."/>
        </authorList>
    </citation>
    <scope>NUCLEOTIDE SEQUENCE</scope>
</reference>
<dbReference type="EMBL" id="VSSQ01083703">
    <property type="protein sequence ID" value="MPN31947.1"/>
    <property type="molecule type" value="Genomic_DNA"/>
</dbReference>
<accession>A0A645GYW2</accession>
<organism evidence="1">
    <name type="scientific">bioreactor metagenome</name>
    <dbReference type="NCBI Taxonomy" id="1076179"/>
    <lineage>
        <taxon>unclassified sequences</taxon>
        <taxon>metagenomes</taxon>
        <taxon>ecological metagenomes</taxon>
    </lineage>
</organism>
<sequence length="150" mass="17052">MTIFVTIDRTAIHRIVPPRPDLQIHHNGMLRTRDLLENPAELVVIRQLDSSVPGLLLNKKKEAGIVFLLRVSHQLSGEFFIQDKGVFPLFPEPVLFRQSLRLIVQTAAVQHDSLVLTGLLQKFDLTVQFAEVQRNAFLVFESQIEFAEGL</sequence>
<comment type="caution">
    <text evidence="1">The sequence shown here is derived from an EMBL/GenBank/DDBJ whole genome shotgun (WGS) entry which is preliminary data.</text>
</comment>